<evidence type="ECO:0000313" key="4">
    <source>
        <dbReference type="EMBL" id="TEB26680.1"/>
    </source>
</evidence>
<evidence type="ECO:0000256" key="1">
    <source>
        <dbReference type="ARBA" id="ARBA00023002"/>
    </source>
</evidence>
<dbReference type="CDD" id="cd05227">
    <property type="entry name" value="AR_SDR_e"/>
    <property type="match status" value="1"/>
</dbReference>
<evidence type="ECO:0000259" key="3">
    <source>
        <dbReference type="Pfam" id="PF01370"/>
    </source>
</evidence>
<dbReference type="InterPro" id="IPR001509">
    <property type="entry name" value="Epimerase_deHydtase"/>
</dbReference>
<gene>
    <name evidence="4" type="ORF">FA13DRAFT_1776762</name>
</gene>
<keyword evidence="5" id="KW-1185">Reference proteome</keyword>
<protein>
    <submittedName>
        <fullName evidence="4">D-lactaldehyde dehydrogenase</fullName>
    </submittedName>
</protein>
<dbReference type="InterPro" id="IPR036291">
    <property type="entry name" value="NAD(P)-bd_dom_sf"/>
</dbReference>
<dbReference type="PANTHER" id="PTHR10366">
    <property type="entry name" value="NAD DEPENDENT EPIMERASE/DEHYDRATASE"/>
    <property type="match status" value="1"/>
</dbReference>
<accession>A0A4Y7SXV4</accession>
<dbReference type="STRING" id="71717.A0A4Y7SXV4"/>
<dbReference type="GO" id="GO:0016616">
    <property type="term" value="F:oxidoreductase activity, acting on the CH-OH group of donors, NAD or NADP as acceptor"/>
    <property type="evidence" value="ECO:0007669"/>
    <property type="project" value="TreeGrafter"/>
</dbReference>
<dbReference type="SUPFAM" id="SSF51735">
    <property type="entry name" value="NAD(P)-binding Rossmann-fold domains"/>
    <property type="match status" value="1"/>
</dbReference>
<dbReference type="AlphaFoldDB" id="A0A4Y7SXV4"/>
<comment type="similarity">
    <text evidence="2">Belongs to the NAD(P)-dependent epimerase/dehydratase family. Dihydroflavonol-4-reductase subfamily.</text>
</comment>
<evidence type="ECO:0000313" key="5">
    <source>
        <dbReference type="Proteomes" id="UP000298030"/>
    </source>
</evidence>
<feature type="domain" description="NAD-dependent epimerase/dehydratase" evidence="3">
    <location>
        <begin position="13"/>
        <end position="289"/>
    </location>
</feature>
<keyword evidence="1" id="KW-0560">Oxidoreductase</keyword>
<comment type="caution">
    <text evidence="4">The sequence shown here is derived from an EMBL/GenBank/DDBJ whole genome shotgun (WGS) entry which is preliminary data.</text>
</comment>
<dbReference type="Gene3D" id="3.40.50.720">
    <property type="entry name" value="NAD(P)-binding Rossmann-like Domain"/>
    <property type="match status" value="1"/>
</dbReference>
<dbReference type="OrthoDB" id="2735536at2759"/>
<sequence length="389" mass="41797">MPALQPLPAPSTVLVTGANGYVGTWVLKTLLSRGYTVRAVVRSQSKVTELKALFTSTAEETGSGKLEFTLVADLGEEGAYDDAVKGVDGILHLASPLARPSEDPDEIIQPAVNGTVGILKSALKNAGNLKRVVIISSIAAVISPRSEPTTFSEDDWNDIAVKNIEKAKERIVAGEPSGVSRFDVYSASKTLAEQAAWEFYKTNKDSIGWDIVTVNPPFIYGPPLYPVASPSDLGGTQGMWYGTVISNSPDNTKEGLGLSSANGWVDVRDISEALVRALEKAEAGGERIIVSAGTSSLNPIDFGERLIHSTLGSYIWQEWIDVANKLLPSVAPETSYSLTKGYPELTASEVVYPIKLDTRKEEQILGVNFRSIEETTKDILVGAVQQGWV</sequence>
<organism evidence="4 5">
    <name type="scientific">Coprinellus micaceus</name>
    <name type="common">Glistening ink-cap mushroom</name>
    <name type="synonym">Coprinus micaceus</name>
    <dbReference type="NCBI Taxonomy" id="71717"/>
    <lineage>
        <taxon>Eukaryota</taxon>
        <taxon>Fungi</taxon>
        <taxon>Dikarya</taxon>
        <taxon>Basidiomycota</taxon>
        <taxon>Agaricomycotina</taxon>
        <taxon>Agaricomycetes</taxon>
        <taxon>Agaricomycetidae</taxon>
        <taxon>Agaricales</taxon>
        <taxon>Agaricineae</taxon>
        <taxon>Psathyrellaceae</taxon>
        <taxon>Coprinellus</taxon>
    </lineage>
</organism>
<evidence type="ECO:0000256" key="2">
    <source>
        <dbReference type="ARBA" id="ARBA00023445"/>
    </source>
</evidence>
<dbReference type="Pfam" id="PF01370">
    <property type="entry name" value="Epimerase"/>
    <property type="match status" value="1"/>
</dbReference>
<reference evidence="4 5" key="1">
    <citation type="journal article" date="2019" name="Nat. Ecol. Evol.">
        <title>Megaphylogeny resolves global patterns of mushroom evolution.</title>
        <authorList>
            <person name="Varga T."/>
            <person name="Krizsan K."/>
            <person name="Foldi C."/>
            <person name="Dima B."/>
            <person name="Sanchez-Garcia M."/>
            <person name="Sanchez-Ramirez S."/>
            <person name="Szollosi G.J."/>
            <person name="Szarkandi J.G."/>
            <person name="Papp V."/>
            <person name="Albert L."/>
            <person name="Andreopoulos W."/>
            <person name="Angelini C."/>
            <person name="Antonin V."/>
            <person name="Barry K.W."/>
            <person name="Bougher N.L."/>
            <person name="Buchanan P."/>
            <person name="Buyck B."/>
            <person name="Bense V."/>
            <person name="Catcheside P."/>
            <person name="Chovatia M."/>
            <person name="Cooper J."/>
            <person name="Damon W."/>
            <person name="Desjardin D."/>
            <person name="Finy P."/>
            <person name="Geml J."/>
            <person name="Haridas S."/>
            <person name="Hughes K."/>
            <person name="Justo A."/>
            <person name="Karasinski D."/>
            <person name="Kautmanova I."/>
            <person name="Kiss B."/>
            <person name="Kocsube S."/>
            <person name="Kotiranta H."/>
            <person name="LaButti K.M."/>
            <person name="Lechner B.E."/>
            <person name="Liimatainen K."/>
            <person name="Lipzen A."/>
            <person name="Lukacs Z."/>
            <person name="Mihaltcheva S."/>
            <person name="Morgado L.N."/>
            <person name="Niskanen T."/>
            <person name="Noordeloos M.E."/>
            <person name="Ohm R.A."/>
            <person name="Ortiz-Santana B."/>
            <person name="Ovrebo C."/>
            <person name="Racz N."/>
            <person name="Riley R."/>
            <person name="Savchenko A."/>
            <person name="Shiryaev A."/>
            <person name="Soop K."/>
            <person name="Spirin V."/>
            <person name="Szebenyi C."/>
            <person name="Tomsovsky M."/>
            <person name="Tulloss R.E."/>
            <person name="Uehling J."/>
            <person name="Grigoriev I.V."/>
            <person name="Vagvolgyi C."/>
            <person name="Papp T."/>
            <person name="Martin F.M."/>
            <person name="Miettinen O."/>
            <person name="Hibbett D.S."/>
            <person name="Nagy L.G."/>
        </authorList>
    </citation>
    <scope>NUCLEOTIDE SEQUENCE [LARGE SCALE GENOMIC DNA]</scope>
    <source>
        <strain evidence="4 5">FP101781</strain>
    </source>
</reference>
<dbReference type="EMBL" id="QPFP01000046">
    <property type="protein sequence ID" value="TEB26680.1"/>
    <property type="molecule type" value="Genomic_DNA"/>
</dbReference>
<dbReference type="Proteomes" id="UP000298030">
    <property type="component" value="Unassembled WGS sequence"/>
</dbReference>
<proteinExistence type="inferred from homology"/>
<dbReference type="InterPro" id="IPR050425">
    <property type="entry name" value="NAD(P)_dehydrat-like"/>
</dbReference>
<dbReference type="PANTHER" id="PTHR10366:SF564">
    <property type="entry name" value="STEROL-4-ALPHA-CARBOXYLATE 3-DEHYDROGENASE, DECARBOXYLATING"/>
    <property type="match status" value="1"/>
</dbReference>
<name>A0A4Y7SXV4_COPMI</name>